<feature type="signal peptide" evidence="1">
    <location>
        <begin position="1"/>
        <end position="23"/>
    </location>
</feature>
<accession>A0A2I0BH77</accession>
<keyword evidence="3" id="KW-1185">Reference proteome</keyword>
<protein>
    <submittedName>
        <fullName evidence="2">Uncharacterized protein</fullName>
    </submittedName>
</protein>
<name>A0A2I0BH77_9ASPA</name>
<dbReference type="Proteomes" id="UP000236161">
    <property type="component" value="Unassembled WGS sequence"/>
</dbReference>
<evidence type="ECO:0000313" key="2">
    <source>
        <dbReference type="EMBL" id="PKA67139.1"/>
    </source>
</evidence>
<sequence>MERRLILLLLSLFGVFFLVAATARPLKEGPAAEKPAPEEVYEREERATAKAVLQVDGKYGALLLSFLPRGSFPPSGPSGGTNGIKS</sequence>
<gene>
    <name evidence="2" type="ORF">AXF42_Ash004631</name>
</gene>
<keyword evidence="1" id="KW-0732">Signal</keyword>
<dbReference type="AlphaFoldDB" id="A0A2I0BH77"/>
<proteinExistence type="predicted"/>
<reference evidence="2 3" key="1">
    <citation type="journal article" date="2017" name="Nature">
        <title>The Apostasia genome and the evolution of orchids.</title>
        <authorList>
            <person name="Zhang G.Q."/>
            <person name="Liu K.W."/>
            <person name="Li Z."/>
            <person name="Lohaus R."/>
            <person name="Hsiao Y.Y."/>
            <person name="Niu S.C."/>
            <person name="Wang J.Y."/>
            <person name="Lin Y.C."/>
            <person name="Xu Q."/>
            <person name="Chen L.J."/>
            <person name="Yoshida K."/>
            <person name="Fujiwara S."/>
            <person name="Wang Z.W."/>
            <person name="Zhang Y.Q."/>
            <person name="Mitsuda N."/>
            <person name="Wang M."/>
            <person name="Liu G.H."/>
            <person name="Pecoraro L."/>
            <person name="Huang H.X."/>
            <person name="Xiao X.J."/>
            <person name="Lin M."/>
            <person name="Wu X.Y."/>
            <person name="Wu W.L."/>
            <person name="Chen Y.Y."/>
            <person name="Chang S.B."/>
            <person name="Sakamoto S."/>
            <person name="Ohme-Takagi M."/>
            <person name="Yagi M."/>
            <person name="Zeng S.J."/>
            <person name="Shen C.Y."/>
            <person name="Yeh C.M."/>
            <person name="Luo Y.B."/>
            <person name="Tsai W.C."/>
            <person name="Van de Peer Y."/>
            <person name="Liu Z.J."/>
        </authorList>
    </citation>
    <scope>NUCLEOTIDE SEQUENCE [LARGE SCALE GENOMIC DNA]</scope>
    <source>
        <strain evidence="3">cv. Shenzhen</strain>
        <tissue evidence="2">Stem</tissue>
    </source>
</reference>
<evidence type="ECO:0000256" key="1">
    <source>
        <dbReference type="SAM" id="SignalP"/>
    </source>
</evidence>
<evidence type="ECO:0000313" key="3">
    <source>
        <dbReference type="Proteomes" id="UP000236161"/>
    </source>
</evidence>
<organism evidence="2 3">
    <name type="scientific">Apostasia shenzhenica</name>
    <dbReference type="NCBI Taxonomy" id="1088818"/>
    <lineage>
        <taxon>Eukaryota</taxon>
        <taxon>Viridiplantae</taxon>
        <taxon>Streptophyta</taxon>
        <taxon>Embryophyta</taxon>
        <taxon>Tracheophyta</taxon>
        <taxon>Spermatophyta</taxon>
        <taxon>Magnoliopsida</taxon>
        <taxon>Liliopsida</taxon>
        <taxon>Asparagales</taxon>
        <taxon>Orchidaceae</taxon>
        <taxon>Apostasioideae</taxon>
        <taxon>Apostasia</taxon>
    </lineage>
</organism>
<feature type="chain" id="PRO_5014165158" evidence="1">
    <location>
        <begin position="24"/>
        <end position="86"/>
    </location>
</feature>
<dbReference type="EMBL" id="KZ451883">
    <property type="protein sequence ID" value="PKA67139.1"/>
    <property type="molecule type" value="Genomic_DNA"/>
</dbReference>